<dbReference type="InterPro" id="IPR002123">
    <property type="entry name" value="Plipid/glycerol_acylTrfase"/>
</dbReference>
<dbReference type="GO" id="GO:0016746">
    <property type="term" value="F:acyltransferase activity"/>
    <property type="evidence" value="ECO:0007669"/>
    <property type="project" value="UniProtKB-KW"/>
</dbReference>
<evidence type="ECO:0000259" key="4">
    <source>
        <dbReference type="SMART" id="SM00563"/>
    </source>
</evidence>
<dbReference type="PANTHER" id="PTHR10434:SF11">
    <property type="entry name" value="1-ACYL-SN-GLYCEROL-3-PHOSPHATE ACYLTRANSFERASE"/>
    <property type="match status" value="1"/>
</dbReference>
<evidence type="ECO:0000256" key="1">
    <source>
        <dbReference type="ARBA" id="ARBA00005189"/>
    </source>
</evidence>
<organism evidence="5 6">
    <name type="scientific">Trichlorobacter ammonificans</name>
    <dbReference type="NCBI Taxonomy" id="2916410"/>
    <lineage>
        <taxon>Bacteria</taxon>
        <taxon>Pseudomonadati</taxon>
        <taxon>Thermodesulfobacteriota</taxon>
        <taxon>Desulfuromonadia</taxon>
        <taxon>Geobacterales</taxon>
        <taxon>Geobacteraceae</taxon>
        <taxon>Trichlorobacter</taxon>
    </lineage>
</organism>
<dbReference type="CDD" id="cd07989">
    <property type="entry name" value="LPLAT_AGPAT-like"/>
    <property type="match status" value="1"/>
</dbReference>
<dbReference type="RefSeq" id="WP_305732668.1">
    <property type="nucleotide sequence ID" value="NZ_OW150024.1"/>
</dbReference>
<dbReference type="PANTHER" id="PTHR10434">
    <property type="entry name" value="1-ACYL-SN-GLYCEROL-3-PHOSPHATE ACYLTRANSFERASE"/>
    <property type="match status" value="1"/>
</dbReference>
<evidence type="ECO:0000313" key="6">
    <source>
        <dbReference type="Proteomes" id="UP001295463"/>
    </source>
</evidence>
<proteinExistence type="predicted"/>
<protein>
    <submittedName>
        <fullName evidence="5">Phospholipid/glycerol acyltransferase</fullName>
    </submittedName>
</protein>
<evidence type="ECO:0000256" key="3">
    <source>
        <dbReference type="ARBA" id="ARBA00023315"/>
    </source>
</evidence>
<dbReference type="Pfam" id="PF01553">
    <property type="entry name" value="Acyltransferase"/>
    <property type="match status" value="1"/>
</dbReference>
<sequence length="219" mass="24463">MNVSLLRRLWVTFSAHLIGMYASVLNRLIIKGGEHIPSSGGVLLASNHISAYETIFLPWAVLRSHPLQMVWAPAKEELFRNPVSRLLYSSWGAFPVKRGRDVKAGRVLNDLLMDQKVMLFPEGTRHRDGRLGQGNRGVGKVIYDTRPVVIPTALVGLNRWKFPSLGAKGAIVFGEPLVFDDLFAREDSKETHQLIAERVMEGIAALLHREGAYVGRVEK</sequence>
<dbReference type="SMART" id="SM00563">
    <property type="entry name" value="PlsC"/>
    <property type="match status" value="1"/>
</dbReference>
<feature type="domain" description="Phospholipid/glycerol acyltransferase" evidence="4">
    <location>
        <begin position="42"/>
        <end position="157"/>
    </location>
</feature>
<gene>
    <name evidence="5" type="ORF">GEAMG1_2043</name>
</gene>
<keyword evidence="3 5" id="KW-0012">Acyltransferase</keyword>
<dbReference type="EMBL" id="OW150024">
    <property type="protein sequence ID" value="CAH2031878.1"/>
    <property type="molecule type" value="Genomic_DNA"/>
</dbReference>
<evidence type="ECO:0000256" key="2">
    <source>
        <dbReference type="ARBA" id="ARBA00022679"/>
    </source>
</evidence>
<accession>A0ABM9D9J5</accession>
<evidence type="ECO:0000313" key="5">
    <source>
        <dbReference type="EMBL" id="CAH2031878.1"/>
    </source>
</evidence>
<dbReference type="SUPFAM" id="SSF69593">
    <property type="entry name" value="Glycerol-3-phosphate (1)-acyltransferase"/>
    <property type="match status" value="1"/>
</dbReference>
<comment type="pathway">
    <text evidence="1">Lipid metabolism.</text>
</comment>
<reference evidence="5 6" key="1">
    <citation type="submission" date="2022-03" db="EMBL/GenBank/DDBJ databases">
        <authorList>
            <person name="Koch H."/>
        </authorList>
    </citation>
    <scope>NUCLEOTIDE SEQUENCE [LARGE SCALE GENOMIC DNA]</scope>
    <source>
        <strain evidence="5 6">G1</strain>
    </source>
</reference>
<keyword evidence="6" id="KW-1185">Reference proteome</keyword>
<keyword evidence="2" id="KW-0808">Transferase</keyword>
<name>A0ABM9D9J5_9BACT</name>
<dbReference type="Proteomes" id="UP001295463">
    <property type="component" value="Chromosome"/>
</dbReference>